<organism evidence="3">
    <name type="scientific">Oscillatoriales cyanobacterium SpSt-402</name>
    <dbReference type="NCBI Taxonomy" id="2282168"/>
    <lineage>
        <taxon>Bacteria</taxon>
        <taxon>Bacillati</taxon>
        <taxon>Cyanobacteriota</taxon>
        <taxon>Cyanophyceae</taxon>
        <taxon>Oscillatoriophycideae</taxon>
        <taxon>Oscillatoriales</taxon>
    </lineage>
</organism>
<feature type="domain" description="Glycosyltransferase subfamily 4-like N-terminal" evidence="2">
    <location>
        <begin position="52"/>
        <end position="224"/>
    </location>
</feature>
<dbReference type="PANTHER" id="PTHR12526">
    <property type="entry name" value="GLYCOSYLTRANSFERASE"/>
    <property type="match status" value="1"/>
</dbReference>
<name>A0A832H2U0_9CYAN</name>
<dbReference type="CDD" id="cd03801">
    <property type="entry name" value="GT4_PimA-like"/>
    <property type="match status" value="1"/>
</dbReference>
<gene>
    <name evidence="3" type="ORF">ENR47_03465</name>
</gene>
<dbReference type="AlphaFoldDB" id="A0A832H2U0"/>
<comment type="caution">
    <text evidence="3">The sequence shown here is derived from an EMBL/GenBank/DDBJ whole genome shotgun (WGS) entry which is preliminary data.</text>
</comment>
<evidence type="ECO:0000313" key="3">
    <source>
        <dbReference type="EMBL" id="HGW93332.1"/>
    </source>
</evidence>
<protein>
    <submittedName>
        <fullName evidence="3">Glycosyltransferase</fullName>
    </submittedName>
</protein>
<feature type="domain" description="Glycosyl transferase family 1" evidence="1">
    <location>
        <begin position="234"/>
        <end position="349"/>
    </location>
</feature>
<dbReference type="GO" id="GO:0016757">
    <property type="term" value="F:glycosyltransferase activity"/>
    <property type="evidence" value="ECO:0007669"/>
    <property type="project" value="InterPro"/>
</dbReference>
<dbReference type="Gene3D" id="3.40.50.2000">
    <property type="entry name" value="Glycogen Phosphorylase B"/>
    <property type="match status" value="2"/>
</dbReference>
<sequence>MVLSSVLGPWLLMIFPLSALLPEFQHESLDGVQVMNRSRAKVAIVQNKLGIDGRSRVVVEMIELLNQRGIQPDVFVLTGKNLSTLVKQVFDKPSLDFQVQSMLRLSTLKTATIMQEVVLNLLLRRKIRQYDVVINSNDSLSWWPAGPQYIHYIYLPPKATMAVSRPIHRQALWFLYRLLLWFLEDRAPIQLKGAILIAISKYTAELIKRYYGVPEDQIRVIYPPATRGKIVEASPRQGVVSCGAFSPRKRQLDQLWIAKMLPDLPFVLLGAMTNSSYLKRCRNFVLENKLNNVTLVPDAPAHVVTQTLASSRCFLHTRQYEEFGIAIVEAIESGCIPIVHDSGGPREIVPIAELRYQNLEEAVERIHSLPNLPSDILPKLQLHIQQFSSPVFQEHLGEIFDQVLD</sequence>
<dbReference type="Pfam" id="PF13439">
    <property type="entry name" value="Glyco_transf_4"/>
    <property type="match status" value="1"/>
</dbReference>
<proteinExistence type="predicted"/>
<accession>A0A832H2U0</accession>
<dbReference type="InterPro" id="IPR028098">
    <property type="entry name" value="Glyco_trans_4-like_N"/>
</dbReference>
<evidence type="ECO:0000259" key="1">
    <source>
        <dbReference type="Pfam" id="PF00534"/>
    </source>
</evidence>
<evidence type="ECO:0000259" key="2">
    <source>
        <dbReference type="Pfam" id="PF13439"/>
    </source>
</evidence>
<keyword evidence="3" id="KW-0808">Transferase</keyword>
<dbReference type="InterPro" id="IPR001296">
    <property type="entry name" value="Glyco_trans_1"/>
</dbReference>
<dbReference type="Pfam" id="PF00534">
    <property type="entry name" value="Glycos_transf_1"/>
    <property type="match status" value="1"/>
</dbReference>
<reference evidence="3" key="1">
    <citation type="journal article" date="2020" name="mSystems">
        <title>Genome- and Community-Level Interaction Insights into Carbon Utilization and Element Cycling Functions of Hydrothermarchaeota in Hydrothermal Sediment.</title>
        <authorList>
            <person name="Zhou Z."/>
            <person name="Liu Y."/>
            <person name="Xu W."/>
            <person name="Pan J."/>
            <person name="Luo Z.H."/>
            <person name="Li M."/>
        </authorList>
    </citation>
    <scope>NUCLEOTIDE SEQUENCE [LARGE SCALE GENOMIC DNA]</scope>
    <source>
        <strain evidence="3">SpSt-402</strain>
    </source>
</reference>
<dbReference type="EMBL" id="DSRD01000222">
    <property type="protein sequence ID" value="HGW93332.1"/>
    <property type="molecule type" value="Genomic_DNA"/>
</dbReference>
<dbReference type="SUPFAM" id="SSF53756">
    <property type="entry name" value="UDP-Glycosyltransferase/glycogen phosphorylase"/>
    <property type="match status" value="1"/>
</dbReference>